<keyword evidence="5 7" id="KW-0472">Membrane</keyword>
<feature type="transmembrane region" description="Helical" evidence="7">
    <location>
        <begin position="1263"/>
        <end position="1290"/>
    </location>
</feature>
<evidence type="ECO:0000256" key="6">
    <source>
        <dbReference type="SAM" id="Coils"/>
    </source>
</evidence>
<keyword evidence="3 7" id="KW-0812">Transmembrane</keyword>
<dbReference type="PANTHER" id="PTHR30287:SF1">
    <property type="entry name" value="INNER MEMBRANE PROTEIN"/>
    <property type="match status" value="1"/>
</dbReference>
<dbReference type="OrthoDB" id="5137249at2"/>
<proteinExistence type="predicted"/>
<keyword evidence="2" id="KW-1003">Cell membrane</keyword>
<evidence type="ECO:0000256" key="2">
    <source>
        <dbReference type="ARBA" id="ARBA00022475"/>
    </source>
</evidence>
<dbReference type="GO" id="GO:0005886">
    <property type="term" value="C:plasma membrane"/>
    <property type="evidence" value="ECO:0007669"/>
    <property type="project" value="UniProtKB-SubCell"/>
</dbReference>
<accession>A0A347WI83</accession>
<reference evidence="9 10" key="1">
    <citation type="submission" date="2017-09" db="EMBL/GenBank/DDBJ databases">
        <title>Complete genome sequence of Oxytococcus suis strain ZY16052.</title>
        <authorList>
            <person name="Li F."/>
        </authorList>
    </citation>
    <scope>NUCLEOTIDE SEQUENCE [LARGE SCALE GENOMIC DNA]</scope>
    <source>
        <strain evidence="9 10">ZY16052</strain>
    </source>
</reference>
<dbReference type="Pfam" id="PF02687">
    <property type="entry name" value="FtsX"/>
    <property type="match status" value="2"/>
</dbReference>
<dbReference type="InterPro" id="IPR027267">
    <property type="entry name" value="AH/BAR_dom_sf"/>
</dbReference>
<feature type="transmembrane region" description="Helical" evidence="7">
    <location>
        <begin position="863"/>
        <end position="890"/>
    </location>
</feature>
<evidence type="ECO:0000259" key="8">
    <source>
        <dbReference type="Pfam" id="PF02687"/>
    </source>
</evidence>
<dbReference type="Proteomes" id="UP000263232">
    <property type="component" value="Chromosome"/>
</dbReference>
<gene>
    <name evidence="9" type="ORF">CL176_01470</name>
</gene>
<dbReference type="InterPro" id="IPR003838">
    <property type="entry name" value="ABC3_permease_C"/>
</dbReference>
<comment type="subcellular location">
    <subcellularLocation>
        <location evidence="1">Cell membrane</location>
        <topology evidence="1">Multi-pass membrane protein</topology>
    </subcellularLocation>
</comment>
<protein>
    <recommendedName>
        <fullName evidence="8">ABC3 transporter permease C-terminal domain-containing protein</fullName>
    </recommendedName>
</protein>
<dbReference type="RefSeq" id="WP_118989714.1">
    <property type="nucleotide sequence ID" value="NZ_CP023434.1"/>
</dbReference>
<feature type="transmembrane region" description="Helical" evidence="7">
    <location>
        <begin position="818"/>
        <end position="839"/>
    </location>
</feature>
<feature type="transmembrane region" description="Helical" evidence="7">
    <location>
        <begin position="910"/>
        <end position="929"/>
    </location>
</feature>
<feature type="transmembrane region" description="Helical" evidence="7">
    <location>
        <begin position="1310"/>
        <end position="1330"/>
    </location>
</feature>
<dbReference type="KEGG" id="abae:CL176_01470"/>
<keyword evidence="6" id="KW-0175">Coiled coil</keyword>
<feature type="domain" description="ABC3 transporter permease C-terminal" evidence="8">
    <location>
        <begin position="1222"/>
        <end position="1338"/>
    </location>
</feature>
<feature type="domain" description="ABC3 transporter permease C-terminal" evidence="8">
    <location>
        <begin position="817"/>
        <end position="933"/>
    </location>
</feature>
<dbReference type="EMBL" id="CP023434">
    <property type="protein sequence ID" value="AXY24790.1"/>
    <property type="molecule type" value="Genomic_DNA"/>
</dbReference>
<evidence type="ECO:0000256" key="3">
    <source>
        <dbReference type="ARBA" id="ARBA00022692"/>
    </source>
</evidence>
<feature type="coiled-coil region" evidence="6">
    <location>
        <begin position="695"/>
        <end position="782"/>
    </location>
</feature>
<feature type="transmembrane region" description="Helical" evidence="7">
    <location>
        <begin position="985"/>
        <end position="1004"/>
    </location>
</feature>
<keyword evidence="4 7" id="KW-1133">Transmembrane helix</keyword>
<dbReference type="PANTHER" id="PTHR30287">
    <property type="entry name" value="MEMBRANE COMPONENT OF PREDICTED ABC SUPERFAMILY METABOLITE UPTAKE TRANSPORTER"/>
    <property type="match status" value="1"/>
</dbReference>
<feature type="coiled-coil region" evidence="6">
    <location>
        <begin position="283"/>
        <end position="478"/>
    </location>
</feature>
<keyword evidence="10" id="KW-1185">Reference proteome</keyword>
<feature type="transmembrane region" description="Helical" evidence="7">
    <location>
        <begin position="1218"/>
        <end position="1238"/>
    </location>
</feature>
<evidence type="ECO:0000313" key="10">
    <source>
        <dbReference type="Proteomes" id="UP000263232"/>
    </source>
</evidence>
<feature type="transmembrane region" description="Helical" evidence="7">
    <location>
        <begin position="20"/>
        <end position="37"/>
    </location>
</feature>
<name>A0A347WI83_9LACT</name>
<dbReference type="InterPro" id="IPR038766">
    <property type="entry name" value="Membrane_comp_ABC_pdt"/>
</dbReference>
<sequence length="1348" mass="147701">MNATVWKDNLRAIRKSLPRFMSILVIILLGVAFFIGIRMSGPSMLETAATYFDKYNMPDGVVRSTYGLDGEDTEALAKVSGMTWKPMQTVQTSIMPGSETAKLFAYDGDLQTAFYRVVDGRLPEGSGEIALDSKYLDMLNPDSASPIYIGSIVEVSEEDVAKADEEPSVPKLTRGKYRVVGFVESPLYYERTSRGTDEVTVFGVVSADDMLGELYTEAYYWADATGGLQAFSETYEKRMAEVGGQIEEAIKGRPALRLASLRADLDERIATATSEISSAYLELDDGQETLDETQAELEEAEASYEEGLRDLERGREELASAQEAYESGLTEFESGQEALQAGEAELAKAEADYQAGLESYEAGQANYQAEMQQAEADYQAGLAALEAGKQELATSRQQLEASEAAYQAALSQLPDGTTLDSLKALAADLSRQKETLTKQKDALLAQLNPEANQGEGTNEALAEQIAALVAEQNSLEVRLTDINQQLAEVTDAIATRDTLLAEHSALVANYSQYEAQMADLLSQQSQATETNLQVELAERIRQLEGQMGEVSQALASVNGQLANYETIDSTYDALVAEQATIETDLASNQEQQAALTNNTTSAGEVGAEVPIQAQLEALEEGLATIEAQLAPIQELLTGQEELAAGWAAYEAGLAQSQQAEQELKAGRQALESGRLEGQAALDQAYAELEAGRVQLADGRQEVQANRARLQEAQAELASAQSELASGQRELADAEQELEDGRLELDDGWAEWRDGQETYRSEREEALADLQEAEDALEGARKQRADLVEPTYIVNQRSDLSTYSGIRDNSQQLDAISNVFPVIFFAIAILVTFTTVQRMVNEERNYMGTMEQLGYDNHVIISKFVTYAGLAAVIGTILGLIAGHLVFPPVILGAYNSLYYFGEMAIASSPMWNGIVALIALATAFVPAIMTPLNKLQTAPANLLRPEPPRSGKKIFLERFPAIWNRLSFDRKMTFRNLLRYKGRNSMTLLGVLGCSMLIVTGFGISDTIAGIVDTQFNDLQSFESMVLVNSHQAEALEDLLADLDDAPEVAHYTAMALMPFDTDGSGGNQAVSVLVPLSDASSFQKNVRIRERSQPNQLLDLKQTGPVMTERLAEHYGLSGEGPAKVTLTDDDYRSYSFETSTVVENYINHYIYMTAEDYMNIFGEEPEMNMLYINYTDEDSRKALEDGLLHDSDAVLSVVGQEVIAQTVDSAMRSLELITVVLIVSAAGLAFVVLYNLTNINISERLRELSTIKVLGFYDREVTMYIFAEILILTLLGGLGGLLAGNFLTKFLMKTMQTPDMLFYPQVDASSYIISLALTFVFSAIVMLVMHFKLKHIDMVEALKAVE</sequence>
<organism evidence="9 10">
    <name type="scientific">Suicoccus acidiformans</name>
    <dbReference type="NCBI Taxonomy" id="2036206"/>
    <lineage>
        <taxon>Bacteria</taxon>
        <taxon>Bacillati</taxon>
        <taxon>Bacillota</taxon>
        <taxon>Bacilli</taxon>
        <taxon>Lactobacillales</taxon>
        <taxon>Aerococcaceae</taxon>
        <taxon>Suicoccus</taxon>
    </lineage>
</organism>
<evidence type="ECO:0000256" key="4">
    <source>
        <dbReference type="ARBA" id="ARBA00022989"/>
    </source>
</evidence>
<evidence type="ECO:0000256" key="7">
    <source>
        <dbReference type="SAM" id="Phobius"/>
    </source>
</evidence>
<evidence type="ECO:0000256" key="5">
    <source>
        <dbReference type="ARBA" id="ARBA00023136"/>
    </source>
</evidence>
<dbReference type="Gene3D" id="1.20.1270.60">
    <property type="entry name" value="Arfaptin homology (AH) domain/BAR domain"/>
    <property type="match status" value="1"/>
</dbReference>
<evidence type="ECO:0000313" key="9">
    <source>
        <dbReference type="EMBL" id="AXY24790.1"/>
    </source>
</evidence>
<evidence type="ECO:0000256" key="1">
    <source>
        <dbReference type="ARBA" id="ARBA00004651"/>
    </source>
</evidence>